<dbReference type="RefSeq" id="WP_189540239.1">
    <property type="nucleotide sequence ID" value="NZ_BMZD01000003.1"/>
</dbReference>
<dbReference type="InterPro" id="IPR012495">
    <property type="entry name" value="TadE-like_dom"/>
</dbReference>
<reference evidence="3" key="2">
    <citation type="submission" date="2020-09" db="EMBL/GenBank/DDBJ databases">
        <authorList>
            <person name="Sun Q."/>
            <person name="Kim S."/>
        </authorList>
    </citation>
    <scope>NUCLEOTIDE SEQUENCE</scope>
    <source>
        <strain evidence="3">KCTC 32422</strain>
    </source>
</reference>
<dbReference type="Proteomes" id="UP000634139">
    <property type="component" value="Unassembled WGS sequence"/>
</dbReference>
<evidence type="ECO:0000313" key="4">
    <source>
        <dbReference type="Proteomes" id="UP000634139"/>
    </source>
</evidence>
<proteinExistence type="predicted"/>
<gene>
    <name evidence="3" type="ORF">GCM10011617_15840</name>
</gene>
<dbReference type="Pfam" id="PF07811">
    <property type="entry name" value="TadE"/>
    <property type="match status" value="1"/>
</dbReference>
<feature type="domain" description="TadE-like" evidence="2">
    <location>
        <begin position="20"/>
        <end position="59"/>
    </location>
</feature>
<feature type="transmembrane region" description="Helical" evidence="1">
    <location>
        <begin position="21"/>
        <end position="41"/>
    </location>
</feature>
<keyword evidence="1" id="KW-1133">Transmembrane helix</keyword>
<evidence type="ECO:0000313" key="3">
    <source>
        <dbReference type="EMBL" id="GGZ96118.1"/>
    </source>
</evidence>
<dbReference type="EMBL" id="BMZD01000003">
    <property type="protein sequence ID" value="GGZ96118.1"/>
    <property type="molecule type" value="Genomic_DNA"/>
</dbReference>
<evidence type="ECO:0000256" key="1">
    <source>
        <dbReference type="SAM" id="Phobius"/>
    </source>
</evidence>
<organism evidence="3 4">
    <name type="scientific">Novosphingobium arvoryzae</name>
    <dbReference type="NCBI Taxonomy" id="1256514"/>
    <lineage>
        <taxon>Bacteria</taxon>
        <taxon>Pseudomonadati</taxon>
        <taxon>Pseudomonadota</taxon>
        <taxon>Alphaproteobacteria</taxon>
        <taxon>Sphingomonadales</taxon>
        <taxon>Sphingomonadaceae</taxon>
        <taxon>Novosphingobium</taxon>
    </lineage>
</organism>
<protein>
    <recommendedName>
        <fullName evidence="2">TadE-like domain-containing protein</fullName>
    </recommendedName>
</protein>
<name>A0A918RGR8_9SPHN</name>
<reference evidence="3" key="1">
    <citation type="journal article" date="2014" name="Int. J. Syst. Evol. Microbiol.">
        <title>Complete genome sequence of Corynebacterium casei LMG S-19264T (=DSM 44701T), isolated from a smear-ripened cheese.</title>
        <authorList>
            <consortium name="US DOE Joint Genome Institute (JGI-PGF)"/>
            <person name="Walter F."/>
            <person name="Albersmeier A."/>
            <person name="Kalinowski J."/>
            <person name="Ruckert C."/>
        </authorList>
    </citation>
    <scope>NUCLEOTIDE SEQUENCE</scope>
    <source>
        <strain evidence="3">KCTC 32422</strain>
    </source>
</reference>
<dbReference type="AlphaFoldDB" id="A0A918RGR8"/>
<keyword evidence="1" id="KW-0472">Membrane</keyword>
<keyword evidence="4" id="KW-1185">Reference proteome</keyword>
<keyword evidence="1" id="KW-0812">Transmembrane</keyword>
<evidence type="ECO:0000259" key="2">
    <source>
        <dbReference type="Pfam" id="PF07811"/>
    </source>
</evidence>
<sequence>MTIRRKLHRALVRLAGDERGAAVVETAIIAPVLALLALGSYDMSRMIARQHDLQGGASDVEGIILAVATGPGTNVNKIEAVLESSLDLSNSGSVTVVKRFRCGVSDTLVAAANECTSDDTVATYVQVTLTETYTPTWTKFGIGSDLDYNFTRTIQIS</sequence>
<comment type="caution">
    <text evidence="3">The sequence shown here is derived from an EMBL/GenBank/DDBJ whole genome shotgun (WGS) entry which is preliminary data.</text>
</comment>
<accession>A0A918RGR8</accession>